<sequence>MEIPDDIEVTVWGSNEHRLCNVCRAECDPEPSGADGYGV</sequence>
<dbReference type="STRING" id="1079994.SAMN04488565_1429"/>
<proteinExistence type="predicted"/>
<dbReference type="AlphaFoldDB" id="A0A1H0Z3U6"/>
<evidence type="ECO:0000313" key="1">
    <source>
        <dbReference type="EMBL" id="SDQ22177.1"/>
    </source>
</evidence>
<evidence type="ECO:0000313" key="2">
    <source>
        <dbReference type="Proteomes" id="UP000182690"/>
    </source>
</evidence>
<name>A0A1H0Z3U6_9MICO</name>
<dbReference type="EMBL" id="FNKB01000001">
    <property type="protein sequence ID" value="SDQ22177.1"/>
    <property type="molecule type" value="Genomic_DNA"/>
</dbReference>
<accession>A0A1H0Z3U6</accession>
<organism evidence="1 2">
    <name type="scientific">Leucobacter chromiiresistens</name>
    <dbReference type="NCBI Taxonomy" id="1079994"/>
    <lineage>
        <taxon>Bacteria</taxon>
        <taxon>Bacillati</taxon>
        <taxon>Actinomycetota</taxon>
        <taxon>Actinomycetes</taxon>
        <taxon>Micrococcales</taxon>
        <taxon>Microbacteriaceae</taxon>
        <taxon>Leucobacter</taxon>
    </lineage>
</organism>
<dbReference type="Proteomes" id="UP000182690">
    <property type="component" value="Unassembled WGS sequence"/>
</dbReference>
<reference evidence="1 2" key="1">
    <citation type="submission" date="2016-10" db="EMBL/GenBank/DDBJ databases">
        <authorList>
            <person name="de Groot N.N."/>
        </authorList>
    </citation>
    <scope>NUCLEOTIDE SEQUENCE [LARGE SCALE GENOMIC DNA]</scope>
    <source>
        <strain evidence="1 2">DSM 22788</strain>
    </source>
</reference>
<protein>
    <submittedName>
        <fullName evidence="1">Uncharacterized protein</fullName>
    </submittedName>
</protein>
<gene>
    <name evidence="1" type="ORF">SAMN04488565_1429</name>
</gene>